<evidence type="ECO:0000256" key="4">
    <source>
        <dbReference type="RuleBase" id="RU361133"/>
    </source>
</evidence>
<comment type="subcellular location">
    <subcellularLocation>
        <location evidence="1">Cytoplasm</location>
    </subcellularLocation>
</comment>
<evidence type="ECO:0000313" key="8">
    <source>
        <dbReference type="Proteomes" id="UP000261380"/>
    </source>
</evidence>
<keyword evidence="2" id="KW-0963">Cytoplasm</keyword>
<dbReference type="SUPFAM" id="SSF47473">
    <property type="entry name" value="EF-hand"/>
    <property type="match status" value="1"/>
</dbReference>
<feature type="domain" description="PI-PLC Y-box" evidence="6">
    <location>
        <begin position="250"/>
        <end position="340"/>
    </location>
</feature>
<name>A0A3B5KW61_9TELE</name>
<dbReference type="GO" id="GO:0016042">
    <property type="term" value="P:lipid catabolic process"/>
    <property type="evidence" value="ECO:0007669"/>
    <property type="project" value="UniProtKB-KW"/>
</dbReference>
<dbReference type="SMART" id="SM00148">
    <property type="entry name" value="PLCXc"/>
    <property type="match status" value="1"/>
</dbReference>
<dbReference type="InterPro" id="IPR011992">
    <property type="entry name" value="EF-hand-dom_pair"/>
</dbReference>
<dbReference type="SUPFAM" id="SSF51695">
    <property type="entry name" value="PLC-like phosphodiesterases"/>
    <property type="match status" value="1"/>
</dbReference>
<dbReference type="Pfam" id="PF00388">
    <property type="entry name" value="PI-PLC-X"/>
    <property type="match status" value="1"/>
</dbReference>
<dbReference type="SMART" id="SM00149">
    <property type="entry name" value="PLCYc"/>
    <property type="match status" value="1"/>
</dbReference>
<dbReference type="GeneTree" id="ENSGT00940000157185"/>
<dbReference type="InterPro" id="IPR001711">
    <property type="entry name" value="PLipase_C_Pinositol-sp_Y"/>
</dbReference>
<dbReference type="SMART" id="SM00239">
    <property type="entry name" value="C2"/>
    <property type="match status" value="1"/>
</dbReference>
<dbReference type="InterPro" id="IPR000909">
    <property type="entry name" value="PLipase_C_PInositol-sp_X_dom"/>
</dbReference>
<evidence type="ECO:0000256" key="2">
    <source>
        <dbReference type="ARBA" id="ARBA00022490"/>
    </source>
</evidence>
<dbReference type="Gene3D" id="2.60.40.150">
    <property type="entry name" value="C2 domain"/>
    <property type="match status" value="1"/>
</dbReference>
<dbReference type="Pfam" id="PF00387">
    <property type="entry name" value="PI-PLC-Y"/>
    <property type="match status" value="1"/>
</dbReference>
<reference evidence="7" key="2">
    <citation type="submission" date="2025-09" db="UniProtKB">
        <authorList>
            <consortium name="Ensembl"/>
        </authorList>
    </citation>
    <scope>IDENTIFICATION</scope>
</reference>
<keyword evidence="4" id="KW-0378">Hydrolase</keyword>
<evidence type="ECO:0000256" key="3">
    <source>
        <dbReference type="ARBA" id="ARBA00023224"/>
    </source>
</evidence>
<dbReference type="InterPro" id="IPR017946">
    <property type="entry name" value="PLC-like_Pdiesterase_TIM-brl"/>
</dbReference>
<dbReference type="PROSITE" id="PS50008">
    <property type="entry name" value="PIPLC_Y_DOMAIN"/>
    <property type="match status" value="1"/>
</dbReference>
<comment type="catalytic activity">
    <reaction evidence="4">
        <text>a 1,2-diacyl-sn-glycero-3-phospho-(1D-myo-inositol-4,5-bisphosphate) + H2O = 1D-myo-inositol 1,4,5-trisphosphate + a 1,2-diacyl-sn-glycerol + H(+)</text>
        <dbReference type="Rhea" id="RHEA:33179"/>
        <dbReference type="ChEBI" id="CHEBI:15377"/>
        <dbReference type="ChEBI" id="CHEBI:15378"/>
        <dbReference type="ChEBI" id="CHEBI:17815"/>
        <dbReference type="ChEBI" id="CHEBI:58456"/>
        <dbReference type="ChEBI" id="CHEBI:203600"/>
        <dbReference type="EC" id="3.1.4.11"/>
    </reaction>
</comment>
<dbReference type="PROSITE" id="PS50004">
    <property type="entry name" value="C2"/>
    <property type="match status" value="1"/>
</dbReference>
<dbReference type="CDD" id="cd00275">
    <property type="entry name" value="C2_PLC_like"/>
    <property type="match status" value="1"/>
</dbReference>
<dbReference type="GO" id="GO:0046488">
    <property type="term" value="P:phosphatidylinositol metabolic process"/>
    <property type="evidence" value="ECO:0007669"/>
    <property type="project" value="TreeGrafter"/>
</dbReference>
<dbReference type="GO" id="GO:0051209">
    <property type="term" value="P:release of sequestered calcium ion into cytosol"/>
    <property type="evidence" value="ECO:0007669"/>
    <property type="project" value="TreeGrafter"/>
</dbReference>
<keyword evidence="8" id="KW-1185">Reference proteome</keyword>
<dbReference type="Ensembl" id="ENSXCOT00000002809.1">
    <property type="protein sequence ID" value="ENSXCOP00000002772.1"/>
    <property type="gene ID" value="ENSXCOG00000002205.1"/>
</dbReference>
<dbReference type="InterPro" id="IPR035892">
    <property type="entry name" value="C2_domain_sf"/>
</dbReference>
<dbReference type="GO" id="GO:0004435">
    <property type="term" value="F:phosphatidylinositol-4,5-bisphosphate phospholipase C activity"/>
    <property type="evidence" value="ECO:0007669"/>
    <property type="project" value="UniProtKB-EC"/>
</dbReference>
<organism evidence="7 8">
    <name type="scientific">Xiphophorus couchianus</name>
    <name type="common">Monterrey platyfish</name>
    <dbReference type="NCBI Taxonomy" id="32473"/>
    <lineage>
        <taxon>Eukaryota</taxon>
        <taxon>Metazoa</taxon>
        <taxon>Chordata</taxon>
        <taxon>Craniata</taxon>
        <taxon>Vertebrata</taxon>
        <taxon>Euteleostomi</taxon>
        <taxon>Actinopterygii</taxon>
        <taxon>Neopterygii</taxon>
        <taxon>Teleostei</taxon>
        <taxon>Neoteleostei</taxon>
        <taxon>Acanthomorphata</taxon>
        <taxon>Ovalentaria</taxon>
        <taxon>Atherinomorphae</taxon>
        <taxon>Cyprinodontiformes</taxon>
        <taxon>Poeciliidae</taxon>
        <taxon>Poeciliinae</taxon>
        <taxon>Xiphophorus</taxon>
    </lineage>
</organism>
<evidence type="ECO:0000256" key="1">
    <source>
        <dbReference type="ARBA" id="ARBA00004496"/>
    </source>
</evidence>
<proteinExistence type="predicted"/>
<accession>A0A3B5KW61</accession>
<dbReference type="SUPFAM" id="SSF49562">
    <property type="entry name" value="C2 domain (Calcium/lipid-binding domain, CaLB)"/>
    <property type="match status" value="1"/>
</dbReference>
<keyword evidence="4" id="KW-0442">Lipid degradation</keyword>
<dbReference type="Gene3D" id="1.10.238.10">
    <property type="entry name" value="EF-hand"/>
    <property type="match status" value="1"/>
</dbReference>
<keyword evidence="3" id="KW-0807">Transducer</keyword>
<protein>
    <recommendedName>
        <fullName evidence="4">Phosphoinositide phospholipase C</fullName>
        <ecNumber evidence="4">3.1.4.11</ecNumber>
    </recommendedName>
</protein>
<dbReference type="Pfam" id="PF00168">
    <property type="entry name" value="C2"/>
    <property type="match status" value="1"/>
</dbReference>
<keyword evidence="4" id="KW-0443">Lipid metabolism</keyword>
<dbReference type="Gene3D" id="3.20.20.190">
    <property type="entry name" value="Phosphatidylinositol (PI) phosphodiesterase"/>
    <property type="match status" value="2"/>
</dbReference>
<dbReference type="PANTHER" id="PTHR10336">
    <property type="entry name" value="PHOSPHOINOSITIDE-SPECIFIC PHOSPHOLIPASE C FAMILY PROTEIN"/>
    <property type="match status" value="1"/>
</dbReference>
<sequence>FEEFCSFYKMMSTRRDLYLLMLTYSNHKDHLDTDDITRFLETEQKVNMCFHCVNEKLLKQFYFFLGFTNYMRSPAGDIFNPEHYNVNQDMTQPLCNYFIASSHNTYLMGDQLMSQSRVDMYAWVLQAGCRCVEVDCWDGQDGEPIVHHGYTLTSKILFKDVIETINKYAFIKTDYPVILSIENHCSVLQQKKMAQYLVEILGDKLDVSSVKAEESGRLPSPESLRGKILVKVKALSDLVKYTCSVANCSWQVSSLSETKAHQLMQQKAASFILFNQRQLSRIYPSSYRVDSSNFNPQPLWSTGCQLVALNYQSEGRVLQLNRAKFYSNGNCGYILKPACMCVGLFRKCSFRQFTLDLHVLRHLSTSSQWIIDPFVEVEIIGLPVDCCKEQTRVVDDNGFNPMWEETLVFTVHMPELALVRFLVWDHDPIGQDFIGQRTIAFHSMMPGRNQKR</sequence>
<dbReference type="AlphaFoldDB" id="A0A3B5KW61"/>
<dbReference type="PANTHER" id="PTHR10336:SF166">
    <property type="entry name" value="1-PHOSPHATIDYLINOSITOL 4,5-BISPHOSPHATE PHOSPHODIESTERASE ETA-2"/>
    <property type="match status" value="1"/>
</dbReference>
<dbReference type="PROSITE" id="PS50007">
    <property type="entry name" value="PIPLC_X_DOMAIN"/>
    <property type="match status" value="1"/>
</dbReference>
<dbReference type="GO" id="GO:0048015">
    <property type="term" value="P:phosphatidylinositol-mediated signaling"/>
    <property type="evidence" value="ECO:0007669"/>
    <property type="project" value="TreeGrafter"/>
</dbReference>
<dbReference type="FunFam" id="1.10.238.10:FF:000005">
    <property type="entry name" value="Phosphoinositide phospholipase C"/>
    <property type="match status" value="1"/>
</dbReference>
<evidence type="ECO:0000313" key="7">
    <source>
        <dbReference type="Ensembl" id="ENSXCOP00000002772.1"/>
    </source>
</evidence>
<dbReference type="PRINTS" id="PR00390">
    <property type="entry name" value="PHPHLIPASEC"/>
</dbReference>
<dbReference type="GO" id="GO:0005737">
    <property type="term" value="C:cytoplasm"/>
    <property type="evidence" value="ECO:0007669"/>
    <property type="project" value="UniProtKB-SubCell"/>
</dbReference>
<reference evidence="7" key="1">
    <citation type="submission" date="2025-08" db="UniProtKB">
        <authorList>
            <consortium name="Ensembl"/>
        </authorList>
    </citation>
    <scope>IDENTIFICATION</scope>
</reference>
<feature type="domain" description="C2" evidence="5">
    <location>
        <begin position="336"/>
        <end position="452"/>
    </location>
</feature>
<dbReference type="EC" id="3.1.4.11" evidence="4"/>
<dbReference type="InterPro" id="IPR001192">
    <property type="entry name" value="PI-PLC_fam"/>
</dbReference>
<dbReference type="STRING" id="32473.ENSXCOP00000002772"/>
<dbReference type="Proteomes" id="UP000261380">
    <property type="component" value="Unplaced"/>
</dbReference>
<evidence type="ECO:0000259" key="6">
    <source>
        <dbReference type="PROSITE" id="PS50008"/>
    </source>
</evidence>
<dbReference type="InterPro" id="IPR000008">
    <property type="entry name" value="C2_dom"/>
</dbReference>
<evidence type="ECO:0000259" key="5">
    <source>
        <dbReference type="PROSITE" id="PS50004"/>
    </source>
</evidence>